<dbReference type="Gene3D" id="3.10.20.80">
    <property type="entry name" value="Translation initiation factor 3 (IF-3), N-terminal domain"/>
    <property type="match status" value="1"/>
</dbReference>
<protein>
    <recommendedName>
        <fullName evidence="4">Translation initiation factor IF-3</fullName>
    </recommendedName>
</protein>
<dbReference type="InterPro" id="IPR019814">
    <property type="entry name" value="Translation_initiation_fac_3_N"/>
</dbReference>
<dbReference type="GO" id="GO:0016020">
    <property type="term" value="C:membrane"/>
    <property type="evidence" value="ECO:0007669"/>
    <property type="project" value="TreeGrafter"/>
</dbReference>
<dbReference type="Pfam" id="PF00707">
    <property type="entry name" value="IF3_C"/>
    <property type="match status" value="1"/>
</dbReference>
<evidence type="ECO:0000256" key="3">
    <source>
        <dbReference type="ARBA" id="ARBA00022917"/>
    </source>
</evidence>
<feature type="domain" description="Translation initiation factor 3 C-terminal" evidence="5">
    <location>
        <begin position="125"/>
        <end position="205"/>
    </location>
</feature>
<dbReference type="InterPro" id="IPR036788">
    <property type="entry name" value="T_IF-3_C_sf"/>
</dbReference>
<dbReference type="GO" id="GO:0005829">
    <property type="term" value="C:cytosol"/>
    <property type="evidence" value="ECO:0007669"/>
    <property type="project" value="TreeGrafter"/>
</dbReference>
<dbReference type="GO" id="GO:0003743">
    <property type="term" value="F:translation initiation factor activity"/>
    <property type="evidence" value="ECO:0007669"/>
    <property type="project" value="UniProtKB-UniRule"/>
</dbReference>
<dbReference type="NCBIfam" id="TIGR00168">
    <property type="entry name" value="infC"/>
    <property type="match status" value="1"/>
</dbReference>
<organism evidence="7 8">
    <name type="scientific">Candidatus Berkelbacteria bacterium CG10_big_fil_rev_8_21_14_0_10_43_14</name>
    <dbReference type="NCBI Taxonomy" id="1974515"/>
    <lineage>
        <taxon>Bacteria</taxon>
        <taxon>Candidatus Berkelbacteria</taxon>
    </lineage>
</organism>
<keyword evidence="2 7" id="KW-0396">Initiation factor</keyword>
<sequence length="215" mass="24470">MNLFSVKGRLSLKHLFKQRLYLISCILSLSVIHYLCKERKKKIDKPQINEAISSQEMIVIDQDGQSLGVLSRDQALYLAYDSGVDLVEVSGKAVPPVTKLIDSGKYQYEIQKREAKQQAHQKTGELKEIRLGLKIDNHDFDTKAKKSQSFLDDGNKVRVTVVLRGRENIFPERGYAMIVRFVEKVGARIDQEPNKMGNRISATLVKQTHAKDKDI</sequence>
<comment type="similarity">
    <text evidence="1">Belongs to the IF-3 family.</text>
</comment>
<accession>A0A2M6R8J4</accession>
<gene>
    <name evidence="7" type="ORF">COT79_02480</name>
</gene>
<dbReference type="Pfam" id="PF05198">
    <property type="entry name" value="IF3_N"/>
    <property type="match status" value="1"/>
</dbReference>
<name>A0A2M6R8J4_9BACT</name>
<dbReference type="SUPFAM" id="SSF54364">
    <property type="entry name" value="Translation initiation factor IF3, N-terminal domain"/>
    <property type="match status" value="1"/>
</dbReference>
<evidence type="ECO:0000256" key="4">
    <source>
        <dbReference type="NCBIfam" id="TIGR00168"/>
    </source>
</evidence>
<evidence type="ECO:0000256" key="1">
    <source>
        <dbReference type="ARBA" id="ARBA00005439"/>
    </source>
</evidence>
<dbReference type="AlphaFoldDB" id="A0A2M6R8J4"/>
<evidence type="ECO:0000256" key="2">
    <source>
        <dbReference type="ARBA" id="ARBA00022540"/>
    </source>
</evidence>
<dbReference type="Proteomes" id="UP000231162">
    <property type="component" value="Unassembled WGS sequence"/>
</dbReference>
<dbReference type="SUPFAM" id="SSF55200">
    <property type="entry name" value="Translation initiation factor IF3, C-terminal domain"/>
    <property type="match status" value="1"/>
</dbReference>
<reference evidence="8" key="1">
    <citation type="submission" date="2017-09" db="EMBL/GenBank/DDBJ databases">
        <title>Depth-based differentiation of microbial function through sediment-hosted aquifers and enrichment of novel symbionts in the deep terrestrial subsurface.</title>
        <authorList>
            <person name="Probst A.J."/>
            <person name="Ladd B."/>
            <person name="Jarett J.K."/>
            <person name="Geller-Mcgrath D.E."/>
            <person name="Sieber C.M.K."/>
            <person name="Emerson J.B."/>
            <person name="Anantharaman K."/>
            <person name="Thomas B.C."/>
            <person name="Malmstrom R."/>
            <person name="Stieglmeier M."/>
            <person name="Klingl A."/>
            <person name="Woyke T."/>
            <person name="Ryan C.M."/>
            <person name="Banfield J.F."/>
        </authorList>
    </citation>
    <scope>NUCLEOTIDE SEQUENCE [LARGE SCALE GENOMIC DNA]</scope>
</reference>
<evidence type="ECO:0000259" key="6">
    <source>
        <dbReference type="Pfam" id="PF05198"/>
    </source>
</evidence>
<dbReference type="PANTHER" id="PTHR10938">
    <property type="entry name" value="TRANSLATION INITIATION FACTOR IF-3"/>
    <property type="match status" value="1"/>
</dbReference>
<dbReference type="GO" id="GO:0043022">
    <property type="term" value="F:ribosome binding"/>
    <property type="evidence" value="ECO:0007669"/>
    <property type="project" value="TreeGrafter"/>
</dbReference>
<proteinExistence type="inferred from homology"/>
<dbReference type="InterPro" id="IPR019815">
    <property type="entry name" value="Translation_initiation_fac_3_C"/>
</dbReference>
<feature type="domain" description="Translation initiation factor 3 N-terminal" evidence="6">
    <location>
        <begin position="48"/>
        <end position="116"/>
    </location>
</feature>
<dbReference type="GO" id="GO:0032790">
    <property type="term" value="P:ribosome disassembly"/>
    <property type="evidence" value="ECO:0007669"/>
    <property type="project" value="TreeGrafter"/>
</dbReference>
<keyword evidence="3" id="KW-0648">Protein biosynthesis</keyword>
<dbReference type="InterPro" id="IPR001288">
    <property type="entry name" value="Translation_initiation_fac_3"/>
</dbReference>
<dbReference type="PANTHER" id="PTHR10938:SF0">
    <property type="entry name" value="TRANSLATION INITIATION FACTOR IF-3, MITOCHONDRIAL"/>
    <property type="match status" value="1"/>
</dbReference>
<comment type="caution">
    <text evidence="7">The sequence shown here is derived from an EMBL/GenBank/DDBJ whole genome shotgun (WGS) entry which is preliminary data.</text>
</comment>
<dbReference type="EMBL" id="PEZX01000032">
    <property type="protein sequence ID" value="PIS06853.1"/>
    <property type="molecule type" value="Genomic_DNA"/>
</dbReference>
<evidence type="ECO:0000313" key="7">
    <source>
        <dbReference type="EMBL" id="PIS06853.1"/>
    </source>
</evidence>
<evidence type="ECO:0000259" key="5">
    <source>
        <dbReference type="Pfam" id="PF00707"/>
    </source>
</evidence>
<evidence type="ECO:0000313" key="8">
    <source>
        <dbReference type="Proteomes" id="UP000231162"/>
    </source>
</evidence>
<dbReference type="Gene3D" id="3.30.110.10">
    <property type="entry name" value="Translation initiation factor 3 (IF-3), C-terminal domain"/>
    <property type="match status" value="1"/>
</dbReference>
<dbReference type="InterPro" id="IPR036787">
    <property type="entry name" value="T_IF-3_N_sf"/>
</dbReference>